<dbReference type="Proteomes" id="UP001059893">
    <property type="component" value="Unassembled WGS sequence"/>
</dbReference>
<evidence type="ECO:0000256" key="2">
    <source>
        <dbReference type="ARBA" id="ARBA00022741"/>
    </source>
</evidence>
<protein>
    <recommendedName>
        <fullName evidence="4">AAA+ ATPase domain-containing protein</fullName>
    </recommendedName>
</protein>
<gene>
    <name evidence="5" type="ORF">MCOR33_001521</name>
</gene>
<proteinExistence type="inferred from homology"/>
<dbReference type="Pfam" id="PF00004">
    <property type="entry name" value="AAA"/>
    <property type="match status" value="1"/>
</dbReference>
<dbReference type="PANTHER" id="PTHR43392">
    <property type="entry name" value="AAA-TYPE ATPASE FAMILY PROTEIN / ANKYRIN REPEAT FAMILY PROTEIN"/>
    <property type="match status" value="1"/>
</dbReference>
<reference evidence="5" key="1">
    <citation type="submission" date="2021-01" db="EMBL/GenBank/DDBJ databases">
        <title>Deciphering the adaptive evolutionary patterns associated with biogeogrpahic diversity in the finger millet blast pathogen Magnaporthe oryzae in Eastern Africa.</title>
        <authorList>
            <person name="Onyema G."/>
            <person name="Shittu T.A."/>
            <person name="Dodsworth S."/>
            <person name="Devilliers S."/>
            <person name="Muthumeenakshi S."/>
            <person name="Sreenivasaprasad S."/>
        </authorList>
    </citation>
    <scope>NUCLEOTIDE SEQUENCE</scope>
    <source>
        <strain evidence="5">D15/s37</strain>
    </source>
</reference>
<comment type="caution">
    <text evidence="5">The sequence shown here is derived from an EMBL/GenBank/DDBJ whole genome shotgun (WGS) entry which is preliminary data.</text>
</comment>
<dbReference type="InterPro" id="IPR027417">
    <property type="entry name" value="P-loop_NTPase"/>
</dbReference>
<dbReference type="CDD" id="cd00009">
    <property type="entry name" value="AAA"/>
    <property type="match status" value="1"/>
</dbReference>
<dbReference type="PRINTS" id="PR00819">
    <property type="entry name" value="CBXCFQXSUPER"/>
</dbReference>
<dbReference type="InterPro" id="IPR003959">
    <property type="entry name" value="ATPase_AAA_core"/>
</dbReference>
<evidence type="ECO:0000313" key="5">
    <source>
        <dbReference type="EMBL" id="KAI6303257.1"/>
    </source>
</evidence>
<dbReference type="Gene3D" id="3.40.50.300">
    <property type="entry name" value="P-loop containing nucleotide triphosphate hydrolases"/>
    <property type="match status" value="1"/>
</dbReference>
<dbReference type="InterPro" id="IPR000641">
    <property type="entry name" value="CbxX/CfxQ"/>
</dbReference>
<comment type="similarity">
    <text evidence="1">Belongs to the CbxX/CfxQ family.</text>
</comment>
<keyword evidence="2" id="KW-0547">Nucleotide-binding</keyword>
<feature type="domain" description="AAA+ ATPase" evidence="4">
    <location>
        <begin position="16"/>
        <end position="161"/>
    </location>
</feature>
<dbReference type="PANTHER" id="PTHR43392:SF2">
    <property type="entry name" value="AAA-TYPE ATPASE FAMILY PROTEIN _ ANKYRIN REPEAT FAMILY PROTEIN"/>
    <property type="match status" value="1"/>
</dbReference>
<organism evidence="5 6">
    <name type="scientific">Pyricularia grisea</name>
    <name type="common">Crabgrass-specific blast fungus</name>
    <name type="synonym">Magnaporthe grisea</name>
    <dbReference type="NCBI Taxonomy" id="148305"/>
    <lineage>
        <taxon>Eukaryota</taxon>
        <taxon>Fungi</taxon>
        <taxon>Dikarya</taxon>
        <taxon>Ascomycota</taxon>
        <taxon>Pezizomycotina</taxon>
        <taxon>Sordariomycetes</taxon>
        <taxon>Sordariomycetidae</taxon>
        <taxon>Magnaporthales</taxon>
        <taxon>Pyriculariaceae</taxon>
        <taxon>Pyricularia</taxon>
    </lineage>
</organism>
<dbReference type="InterPro" id="IPR003593">
    <property type="entry name" value="AAA+_ATPase"/>
</dbReference>
<accession>A0ABQ8NWS0</accession>
<dbReference type="SUPFAM" id="SSF52540">
    <property type="entry name" value="P-loop containing nucleoside triphosphate hydrolases"/>
    <property type="match status" value="1"/>
</dbReference>
<evidence type="ECO:0000259" key="4">
    <source>
        <dbReference type="SMART" id="SM00382"/>
    </source>
</evidence>
<dbReference type="InterPro" id="IPR050773">
    <property type="entry name" value="CbxX/CfxQ_RuBisCO_ESX"/>
</dbReference>
<keyword evidence="6" id="KW-1185">Reference proteome</keyword>
<dbReference type="SMART" id="SM00382">
    <property type="entry name" value="AAA"/>
    <property type="match status" value="1"/>
</dbReference>
<evidence type="ECO:0000313" key="6">
    <source>
        <dbReference type="Proteomes" id="UP001059893"/>
    </source>
</evidence>
<keyword evidence="3" id="KW-0067">ATP-binding</keyword>
<dbReference type="EMBL" id="JABSND010000015">
    <property type="protein sequence ID" value="KAI6303257.1"/>
    <property type="molecule type" value="Genomic_DNA"/>
</dbReference>
<name>A0ABQ8NWS0_PYRGI</name>
<evidence type="ECO:0000256" key="3">
    <source>
        <dbReference type="ARBA" id="ARBA00022840"/>
    </source>
</evidence>
<evidence type="ECO:0000256" key="1">
    <source>
        <dbReference type="ARBA" id="ARBA00010378"/>
    </source>
</evidence>
<sequence>MVAGMRLHGVEPGSHVPFTFVFKGPPGTGKTTTARKLGQIFYDMGLLTTNEVIECSVSDFIGKYLGETAPKLRALLDRALGKVLFIDEAYRLATGKVGRKTGRSFEEDAVAELVDSLTKERYRRKVVVILVGYSDDMDRLMKANRGLHSRFATEVVFPQLTPGQCIKFLGQLIGQMGVAIRDREDPDPRQKEKVLRVMGKLIATRDWSNGRDIETLAAEMVGEVYCREGRRGQKSARLQVSTEELLGFLLDMLKRRRAGELVDEE</sequence>